<sequence>MRASTETQEVDAVPPPTQPDPLDLEAMRSFAGYATSRAEAAQAGGEGALAPKLTAFVARLKTLLPLRAFAVYSNVRGNQFAASIAYFGLFSTFAMLAVALAVFGFVLKGNPALQQRVIASISEGVPGLAESGMLPTAGDLPTGGLTITAVVGAISLLLTAVGCLNAFGQGLRAVAQRPVATGSPVMTKLLQFGTLIVLGIGVLVSASLSVVTGTARTLLDQLGFDTSSLVGAVGLAALSFVLAVVVDAAVLIAVFRLAGRLRFGFKLEREAALLGAVGLGILKSLGSALLGGATSNPLLASAGVLIGLLIWYNLIGRIVLLCAAWATVRWVDAAHTAGVMEVATAADGLPLAPHAYGAAKPLGPATPPTFGPRAAERTSAAAGAVLGASAVIGVNLVVTGVKRIFRNW</sequence>
<keyword evidence="4 7" id="KW-1133">Transmembrane helix</keyword>
<gene>
    <name evidence="8" type="ORF">LWF01_12100</name>
</gene>
<protein>
    <submittedName>
        <fullName evidence="8">YhjD/YihY/BrkB family envelope integrity protein</fullName>
    </submittedName>
</protein>
<dbReference type="PANTHER" id="PTHR30213">
    <property type="entry name" value="INNER MEMBRANE PROTEIN YHJD"/>
    <property type="match status" value="1"/>
</dbReference>
<comment type="subcellular location">
    <subcellularLocation>
        <location evidence="1">Cell membrane</location>
        <topology evidence="1">Multi-pass membrane protein</topology>
    </subcellularLocation>
</comment>
<dbReference type="Proteomes" id="UP001209083">
    <property type="component" value="Chromosome"/>
</dbReference>
<dbReference type="RefSeq" id="WP_349637637.1">
    <property type="nucleotide sequence ID" value="NZ_CP090958.1"/>
</dbReference>
<feature type="transmembrane region" description="Helical" evidence="7">
    <location>
        <begin position="298"/>
        <end position="320"/>
    </location>
</feature>
<proteinExistence type="predicted"/>
<accession>A0ABY8QR96</accession>
<feature type="transmembrane region" description="Helical" evidence="7">
    <location>
        <begin position="143"/>
        <end position="168"/>
    </location>
</feature>
<reference evidence="8 9" key="1">
    <citation type="submission" date="2023-05" db="EMBL/GenBank/DDBJ databases">
        <title>Lithophilousrod everest ZFBP1038 complete genpme.</title>
        <authorList>
            <person name="Tian M."/>
        </authorList>
    </citation>
    <scope>NUCLEOTIDE SEQUENCE [LARGE SCALE GENOMIC DNA]</scope>
    <source>
        <strain evidence="8 9">ZFBP1038</strain>
    </source>
</reference>
<feature type="transmembrane region" description="Helical" evidence="7">
    <location>
        <begin position="84"/>
        <end position="107"/>
    </location>
</feature>
<evidence type="ECO:0000256" key="5">
    <source>
        <dbReference type="ARBA" id="ARBA00023136"/>
    </source>
</evidence>
<evidence type="ECO:0000313" key="8">
    <source>
        <dbReference type="EMBL" id="WGW10854.1"/>
    </source>
</evidence>
<evidence type="ECO:0000256" key="1">
    <source>
        <dbReference type="ARBA" id="ARBA00004651"/>
    </source>
</evidence>
<evidence type="ECO:0000256" key="7">
    <source>
        <dbReference type="SAM" id="Phobius"/>
    </source>
</evidence>
<evidence type="ECO:0000256" key="6">
    <source>
        <dbReference type="SAM" id="MobiDB-lite"/>
    </source>
</evidence>
<dbReference type="Pfam" id="PF03631">
    <property type="entry name" value="Virul_fac_BrkB"/>
    <property type="match status" value="1"/>
</dbReference>
<keyword evidence="2" id="KW-1003">Cell membrane</keyword>
<feature type="transmembrane region" description="Helical" evidence="7">
    <location>
        <begin position="232"/>
        <end position="259"/>
    </location>
</feature>
<name>A0ABY8QR96_9MICO</name>
<evidence type="ECO:0000256" key="3">
    <source>
        <dbReference type="ARBA" id="ARBA00022692"/>
    </source>
</evidence>
<dbReference type="PANTHER" id="PTHR30213:SF1">
    <property type="entry name" value="INNER MEMBRANE PROTEIN YHJD"/>
    <property type="match status" value="1"/>
</dbReference>
<dbReference type="InterPro" id="IPR017039">
    <property type="entry name" value="Virul_fac_BrkB"/>
</dbReference>
<evidence type="ECO:0000256" key="2">
    <source>
        <dbReference type="ARBA" id="ARBA00022475"/>
    </source>
</evidence>
<keyword evidence="5 7" id="KW-0472">Membrane</keyword>
<organism evidence="8 9">
    <name type="scientific">Saxibacter everestensis</name>
    <dbReference type="NCBI Taxonomy" id="2909229"/>
    <lineage>
        <taxon>Bacteria</taxon>
        <taxon>Bacillati</taxon>
        <taxon>Actinomycetota</taxon>
        <taxon>Actinomycetes</taxon>
        <taxon>Micrococcales</taxon>
        <taxon>Brevibacteriaceae</taxon>
        <taxon>Saxibacter</taxon>
    </lineage>
</organism>
<feature type="transmembrane region" description="Helical" evidence="7">
    <location>
        <begin position="271"/>
        <end position="292"/>
    </location>
</feature>
<feature type="region of interest" description="Disordered" evidence="6">
    <location>
        <begin position="1"/>
        <end position="21"/>
    </location>
</feature>
<feature type="transmembrane region" description="Helical" evidence="7">
    <location>
        <begin position="189"/>
        <end position="212"/>
    </location>
</feature>
<dbReference type="EMBL" id="CP090958">
    <property type="protein sequence ID" value="WGW10854.1"/>
    <property type="molecule type" value="Genomic_DNA"/>
</dbReference>
<keyword evidence="9" id="KW-1185">Reference proteome</keyword>
<evidence type="ECO:0000256" key="4">
    <source>
        <dbReference type="ARBA" id="ARBA00022989"/>
    </source>
</evidence>
<evidence type="ECO:0000313" key="9">
    <source>
        <dbReference type="Proteomes" id="UP001209083"/>
    </source>
</evidence>
<keyword evidence="3 7" id="KW-0812">Transmembrane</keyword>